<name>A0A6M8UR86_9GAMM</name>
<dbReference type="PANTHER" id="PTHR30026:SF23">
    <property type="entry name" value="TO APRF-PUTATIVE OUTER MEMBRANE EFFLUX PROTEIN OR SECRETED ALKALINE PHOSPHATASE-RELATED"/>
    <property type="match status" value="1"/>
</dbReference>
<evidence type="ECO:0000313" key="9">
    <source>
        <dbReference type="Proteomes" id="UP000505325"/>
    </source>
</evidence>
<accession>A0A6M8UR86</accession>
<feature type="chain" id="PRO_5026698117" evidence="7">
    <location>
        <begin position="25"/>
        <end position="416"/>
    </location>
</feature>
<dbReference type="GO" id="GO:0015288">
    <property type="term" value="F:porin activity"/>
    <property type="evidence" value="ECO:0007669"/>
    <property type="project" value="TreeGrafter"/>
</dbReference>
<dbReference type="GO" id="GO:1990281">
    <property type="term" value="C:efflux pump complex"/>
    <property type="evidence" value="ECO:0007669"/>
    <property type="project" value="TreeGrafter"/>
</dbReference>
<feature type="coiled-coil region" evidence="6">
    <location>
        <begin position="187"/>
        <end position="214"/>
    </location>
</feature>
<reference evidence="8 9" key="1">
    <citation type="submission" date="2020-06" db="EMBL/GenBank/DDBJ databases">
        <title>Genome sequence of Paramixta manurensis strain PD-1.</title>
        <authorList>
            <person name="Lee C.W."/>
            <person name="Kim J."/>
        </authorList>
    </citation>
    <scope>NUCLEOTIDE SEQUENCE [LARGE SCALE GENOMIC DNA]</scope>
    <source>
        <strain evidence="8 9">PD-1</strain>
    </source>
</reference>
<keyword evidence="5" id="KW-0998">Cell outer membrane</keyword>
<keyword evidence="6" id="KW-0175">Coiled coil</keyword>
<dbReference type="Gene3D" id="1.20.1600.10">
    <property type="entry name" value="Outer membrane efflux proteins (OEP)"/>
    <property type="match status" value="1"/>
</dbReference>
<proteinExistence type="predicted"/>
<evidence type="ECO:0000256" key="6">
    <source>
        <dbReference type="SAM" id="Coils"/>
    </source>
</evidence>
<dbReference type="SUPFAM" id="SSF56954">
    <property type="entry name" value="Outer membrane efflux proteins (OEP)"/>
    <property type="match status" value="1"/>
</dbReference>
<keyword evidence="4" id="KW-0472">Membrane</keyword>
<comment type="subcellular location">
    <subcellularLocation>
        <location evidence="1">Cell outer membrane</location>
    </subcellularLocation>
</comment>
<dbReference type="PANTHER" id="PTHR30026">
    <property type="entry name" value="OUTER MEMBRANE PROTEIN TOLC"/>
    <property type="match status" value="1"/>
</dbReference>
<evidence type="ECO:0000256" key="1">
    <source>
        <dbReference type="ARBA" id="ARBA00004442"/>
    </source>
</evidence>
<dbReference type="RefSeq" id="WP_173634561.1">
    <property type="nucleotide sequence ID" value="NZ_CP054212.1"/>
</dbReference>
<feature type="signal peptide" evidence="7">
    <location>
        <begin position="1"/>
        <end position="24"/>
    </location>
</feature>
<keyword evidence="3" id="KW-0812">Transmembrane</keyword>
<dbReference type="AlphaFoldDB" id="A0A6M8UR86"/>
<keyword evidence="2" id="KW-1134">Transmembrane beta strand</keyword>
<dbReference type="InterPro" id="IPR051906">
    <property type="entry name" value="TolC-like"/>
</dbReference>
<evidence type="ECO:0000256" key="4">
    <source>
        <dbReference type="ARBA" id="ARBA00023136"/>
    </source>
</evidence>
<evidence type="ECO:0000313" key="8">
    <source>
        <dbReference type="EMBL" id="QKJ87633.1"/>
    </source>
</evidence>
<evidence type="ECO:0000256" key="7">
    <source>
        <dbReference type="SAM" id="SignalP"/>
    </source>
</evidence>
<dbReference type="KEGG" id="pmak:PMPD1_2694"/>
<organism evidence="8 9">
    <name type="scientific">Paramixta manurensis</name>
    <dbReference type="NCBI Taxonomy" id="2740817"/>
    <lineage>
        <taxon>Bacteria</taxon>
        <taxon>Pseudomonadati</taxon>
        <taxon>Pseudomonadota</taxon>
        <taxon>Gammaproteobacteria</taxon>
        <taxon>Enterobacterales</taxon>
        <taxon>Erwiniaceae</taxon>
        <taxon>Paramixta</taxon>
    </lineage>
</organism>
<dbReference type="EMBL" id="CP054212">
    <property type="protein sequence ID" value="QKJ87633.1"/>
    <property type="molecule type" value="Genomic_DNA"/>
</dbReference>
<evidence type="ECO:0000256" key="2">
    <source>
        <dbReference type="ARBA" id="ARBA00022452"/>
    </source>
</evidence>
<evidence type="ECO:0000256" key="5">
    <source>
        <dbReference type="ARBA" id="ARBA00023237"/>
    </source>
</evidence>
<protein>
    <submittedName>
        <fullName evidence="8">TolC family protein</fullName>
    </submittedName>
</protein>
<evidence type="ECO:0000256" key="3">
    <source>
        <dbReference type="ARBA" id="ARBA00022692"/>
    </source>
</evidence>
<sequence length="416" mass="45648">MKQRLPGLLLVGAVCVTAAFNVKADSLTLAQTLRAAERYSAGLSANQHQAQALNSRADSALQLPDPKLKFGVENLPVQGNSAHRFTRDGMTMQTLGIMQEYVSMEKRQRKSDALHAEAESILANSEVLRSTLQRDVAQAWLDLCLLSKARETARHLITEAERQIPAITRSVANGVAGSSVLEARLTLSAMRDQLTDVERDLTLAQTRLQRLTGETIDTVSGELPRYTRLPAEPDVLAAGVLQHPEVIQASREAKVAKARSAQSAIAAIPDVGVEVYYAKRSAGNDDMAGVMVTMDLPLFQAKRQNKEYAADVSQSLEATDRLTLLTRDHLAQLHALVAEYQAAHTRWLRQQQEILPLQHQRLALLLAQYRSGTANLAAVLEARRGVLSSELDANEAERALAQSWAAIRYLTPQDVQ</sequence>
<dbReference type="GO" id="GO:0009279">
    <property type="term" value="C:cell outer membrane"/>
    <property type="evidence" value="ECO:0007669"/>
    <property type="project" value="UniProtKB-SubCell"/>
</dbReference>
<gene>
    <name evidence="8" type="ORF">PMPD1_2694</name>
</gene>
<keyword evidence="9" id="KW-1185">Reference proteome</keyword>
<dbReference type="Proteomes" id="UP000505325">
    <property type="component" value="Chromosome"/>
</dbReference>
<keyword evidence="7" id="KW-0732">Signal</keyword>
<dbReference type="GO" id="GO:0015562">
    <property type="term" value="F:efflux transmembrane transporter activity"/>
    <property type="evidence" value="ECO:0007669"/>
    <property type="project" value="InterPro"/>
</dbReference>